<evidence type="ECO:0000256" key="1">
    <source>
        <dbReference type="SAM" id="Phobius"/>
    </source>
</evidence>
<dbReference type="GO" id="GO:0015979">
    <property type="term" value="P:photosynthesis"/>
    <property type="evidence" value="ECO:0007669"/>
    <property type="project" value="InterPro"/>
</dbReference>
<proteinExistence type="predicted"/>
<accession>A0A0B2NQ13</accession>
<dbReference type="PANTHER" id="PTHR30128">
    <property type="entry name" value="OUTER MEMBRANE PROTEIN, OMPA-RELATED"/>
    <property type="match status" value="1"/>
</dbReference>
<dbReference type="InterPro" id="IPR036408">
    <property type="entry name" value="PSI_PsaA/B_sf"/>
</dbReference>
<dbReference type="Proteomes" id="UP000053555">
    <property type="component" value="Unassembled WGS sequence"/>
</dbReference>
<feature type="transmembrane region" description="Helical" evidence="1">
    <location>
        <begin position="98"/>
        <end position="120"/>
    </location>
</feature>
<dbReference type="Pfam" id="PF00223">
    <property type="entry name" value="PsaA_PsaB"/>
    <property type="match status" value="1"/>
</dbReference>
<dbReference type="AlphaFoldDB" id="A0A0B2NQ13"/>
<gene>
    <name evidence="2" type="ORF">glysoja_032030</name>
</gene>
<dbReference type="PANTHER" id="PTHR30128:SF19">
    <property type="entry name" value="PHOTOSYSTEM I P700 CHLOROPHYLL A APOPROTEIN A1-RELATED"/>
    <property type="match status" value="1"/>
</dbReference>
<dbReference type="EMBL" id="KN672080">
    <property type="protein sequence ID" value="KHM99139.1"/>
    <property type="molecule type" value="Genomic_DNA"/>
</dbReference>
<dbReference type="Gene3D" id="1.20.1130.10">
    <property type="entry name" value="Photosystem I PsaA/PsaB"/>
    <property type="match status" value="1"/>
</dbReference>
<keyword evidence="1" id="KW-0472">Membrane</keyword>
<keyword evidence="1" id="KW-1133">Transmembrane helix</keyword>
<feature type="transmembrane region" description="Helical" evidence="1">
    <location>
        <begin position="13"/>
        <end position="32"/>
    </location>
</feature>
<reference evidence="2" key="1">
    <citation type="submission" date="2014-07" db="EMBL/GenBank/DDBJ databases">
        <title>Identification of a novel salt tolerance gene in wild soybean by whole-genome sequencing.</title>
        <authorList>
            <person name="Lam H.-M."/>
            <person name="Qi X."/>
            <person name="Li M.-W."/>
            <person name="Liu X."/>
            <person name="Xie M."/>
            <person name="Ni M."/>
            <person name="Xu X."/>
        </authorList>
    </citation>
    <scope>NUCLEOTIDE SEQUENCE [LARGE SCALE GENOMIC DNA]</scope>
    <source>
        <tissue evidence="2">Root</tissue>
    </source>
</reference>
<keyword evidence="1" id="KW-0812">Transmembrane</keyword>
<dbReference type="SUPFAM" id="SSF81558">
    <property type="entry name" value="Photosystem I subunits PsaA/PsaB"/>
    <property type="match status" value="1"/>
</dbReference>
<sequence length="128" mass="14291">FKLLISTETRHEFLVPISANSIIFLWLSGMYFHGAHFFNYEAWLSDPTHIRPSAQVVWPIVGQEILNGNVGGGFQGIQLTSDFFQIGRTSGIISELQLYCTAIGALSFAALMLFVGWFHYHKAAPKLA</sequence>
<protein>
    <submittedName>
        <fullName evidence="2">Photosystem I P700 chlorophyll a apoprotein A1</fullName>
    </submittedName>
</protein>
<name>A0A0B2NQ13_GLYSO</name>
<organism evidence="2">
    <name type="scientific">Glycine soja</name>
    <name type="common">Wild soybean</name>
    <dbReference type="NCBI Taxonomy" id="3848"/>
    <lineage>
        <taxon>Eukaryota</taxon>
        <taxon>Viridiplantae</taxon>
        <taxon>Streptophyta</taxon>
        <taxon>Embryophyta</taxon>
        <taxon>Tracheophyta</taxon>
        <taxon>Spermatophyta</taxon>
        <taxon>Magnoliopsida</taxon>
        <taxon>eudicotyledons</taxon>
        <taxon>Gunneridae</taxon>
        <taxon>Pentapetalae</taxon>
        <taxon>rosids</taxon>
        <taxon>fabids</taxon>
        <taxon>Fabales</taxon>
        <taxon>Fabaceae</taxon>
        <taxon>Papilionoideae</taxon>
        <taxon>50 kb inversion clade</taxon>
        <taxon>NPAAA clade</taxon>
        <taxon>indigoferoid/millettioid clade</taxon>
        <taxon>Phaseoleae</taxon>
        <taxon>Glycine</taxon>
        <taxon>Glycine subgen. Soja</taxon>
    </lineage>
</organism>
<dbReference type="GO" id="GO:0009535">
    <property type="term" value="C:chloroplast thylakoid membrane"/>
    <property type="evidence" value="ECO:0007669"/>
    <property type="project" value="TreeGrafter"/>
</dbReference>
<dbReference type="InterPro" id="IPR001280">
    <property type="entry name" value="PSI_PsaA/B"/>
</dbReference>
<dbReference type="PRINTS" id="PR00257">
    <property type="entry name" value="PHOTSYSPSAAB"/>
</dbReference>
<evidence type="ECO:0000313" key="2">
    <source>
        <dbReference type="EMBL" id="KHM99139.1"/>
    </source>
</evidence>
<feature type="non-terminal residue" evidence="2">
    <location>
        <position position="1"/>
    </location>
</feature>